<dbReference type="EMBL" id="JAPQKS010000005">
    <property type="protein sequence ID" value="KAJ5224975.1"/>
    <property type="molecule type" value="Genomic_DNA"/>
</dbReference>
<sequence length="1075" mass="121951">MFVVVLSVKLAARYKEYMDNKREIKLIQTPLKFSHFLPYASRSGYTNFISSHLQVTAYLKLDTYRDIRAYLESWQRSSPRLLDPIRNFENELSEDDLATRRHGNMFNGRDPGDSAWDTSKLTRQDEVDASRDHNGESLEPGDMVALLTTEGVFGLAIYVRSIQKQRQFYTNRGNWRLCSPGEIDLVLKRFVDPGLLEPIKPYFPTKRPTLDSEIQAVAEGGLPRPLGARILERMRDFERGIFDFYRNNAFILDNIYDRVADDTELQRMTLEELTMRCLGVEEEELDNVMLFSVHRAVRGAPFLIEKDRSTLFSDAYTIQPKRTAKIIEQVSEWSREHADHLVRSVFKKSDYVTGDHDLINMLQGKRVSKMSDHPMQQFVQKAQRLIQLSRKVRSPTVMSSVGPSHQRYQPDQDGKSMVYREVLTEKFNETDRKIIEFLQLYSIPSNIMSSGQHRSAAAHIMRATGMYTTLGLSEASARLFLQELGVIAPWENMSLLDQTLLLPGHGVSIADDLRWEEVEERCQTISETWTDSMQHLRKDWGDLPVYCVDDVTAQEIDDGFSLERIPGSDDTFWIHIHVANPTAYIGHNDPIIEYAGSRLETLYAPERTYPIFPNALTQEHFSLKKGRPTLTFSAKMNFEGEISETSITNGRIHNVISLTHGDLRRFLNPDAKVSADVLEVGGKIPEPTLSAEKEFRKELAPEDKETFTTLRQLLLGFRNQRRKNGAMEMPFPRSRPSVAIQLGSKPPKPYEMEVSQGRYFVGDPIIQLRMEDHDPHYVPDDSKNDLVMLLMTLAGNISGKFCAARNIPAVYNGTWFDPEYEPAKPDNLNRVGGKGFYEVAMPNATASSTPIPHHMLGFDAYIKSTSPLRRFNDVIAHYQIEAALRFEAEHGRPFDANTDAPDELNPNALPDAENVSATSSPLPYTKSDLDAHISSSGPLRARLRDVSNYSAQHWACLLLFRAFYFAECELPASFSVLVRAPRSVPRREGLVYNGIITNLGVACSVKIPDDCPGRDEIDVSSIVKARITGVDMADVEVKMEATKFVKGFERTGSGLKMPDLFQNSGSLYSMLYIIT</sequence>
<keyword evidence="4" id="KW-1185">Reference proteome</keyword>
<dbReference type="Proteomes" id="UP001150941">
    <property type="component" value="Unassembled WGS sequence"/>
</dbReference>
<dbReference type="Pfam" id="PF00773">
    <property type="entry name" value="RNB"/>
    <property type="match status" value="1"/>
</dbReference>
<protein>
    <recommendedName>
        <fullName evidence="2">RNB domain-containing protein</fullName>
    </recommendedName>
</protein>
<organism evidence="3 4">
    <name type="scientific">Penicillium chermesinum</name>
    <dbReference type="NCBI Taxonomy" id="63820"/>
    <lineage>
        <taxon>Eukaryota</taxon>
        <taxon>Fungi</taxon>
        <taxon>Dikarya</taxon>
        <taxon>Ascomycota</taxon>
        <taxon>Pezizomycotina</taxon>
        <taxon>Eurotiomycetes</taxon>
        <taxon>Eurotiomycetidae</taxon>
        <taxon>Eurotiales</taxon>
        <taxon>Aspergillaceae</taxon>
        <taxon>Penicillium</taxon>
    </lineage>
</organism>
<dbReference type="AlphaFoldDB" id="A0A9W9TKX2"/>
<dbReference type="InterPro" id="IPR012340">
    <property type="entry name" value="NA-bd_OB-fold"/>
</dbReference>
<accession>A0A9W9TKX2</accession>
<dbReference type="GO" id="GO:0000175">
    <property type="term" value="F:3'-5'-RNA exonuclease activity"/>
    <property type="evidence" value="ECO:0007669"/>
    <property type="project" value="TreeGrafter"/>
</dbReference>
<evidence type="ECO:0000256" key="1">
    <source>
        <dbReference type="SAM" id="MobiDB-lite"/>
    </source>
</evidence>
<evidence type="ECO:0000259" key="2">
    <source>
        <dbReference type="SMART" id="SM00955"/>
    </source>
</evidence>
<dbReference type="SUPFAM" id="SSF50249">
    <property type="entry name" value="Nucleic acid-binding proteins"/>
    <property type="match status" value="1"/>
</dbReference>
<reference evidence="3" key="1">
    <citation type="submission" date="2022-11" db="EMBL/GenBank/DDBJ databases">
        <authorList>
            <person name="Petersen C."/>
        </authorList>
    </citation>
    <scope>NUCLEOTIDE SEQUENCE</scope>
    <source>
        <strain evidence="3">IBT 19713</strain>
    </source>
</reference>
<dbReference type="InterPro" id="IPR050180">
    <property type="entry name" value="RNR_Ribonuclease"/>
</dbReference>
<dbReference type="PANTHER" id="PTHR23355:SF65">
    <property type="entry name" value="EXORIBONUCLEASE CYT-4, PUTATIVE (AFU_ORTHOLOGUE AFUA_7G01550)-RELATED"/>
    <property type="match status" value="1"/>
</dbReference>
<dbReference type="RefSeq" id="XP_058328386.1">
    <property type="nucleotide sequence ID" value="XM_058475496.1"/>
</dbReference>
<dbReference type="InterPro" id="IPR001900">
    <property type="entry name" value="RNase_II/R"/>
</dbReference>
<dbReference type="InterPro" id="IPR056624">
    <property type="entry name" value="WH_CYT4"/>
</dbReference>
<gene>
    <name evidence="3" type="ORF">N7468_006200</name>
</gene>
<dbReference type="InterPro" id="IPR056625">
    <property type="entry name" value="SH3_CYT4"/>
</dbReference>
<comment type="caution">
    <text evidence="3">The sequence shown here is derived from an EMBL/GenBank/DDBJ whole genome shotgun (WGS) entry which is preliminary data.</text>
</comment>
<evidence type="ECO:0000313" key="3">
    <source>
        <dbReference type="EMBL" id="KAJ5224975.1"/>
    </source>
</evidence>
<dbReference type="OrthoDB" id="2285229at2759"/>
<dbReference type="Pfam" id="PF23216">
    <property type="entry name" value="WHD_CYT4"/>
    <property type="match status" value="1"/>
</dbReference>
<dbReference type="GO" id="GO:0000932">
    <property type="term" value="C:P-body"/>
    <property type="evidence" value="ECO:0007669"/>
    <property type="project" value="TreeGrafter"/>
</dbReference>
<reference evidence="3" key="2">
    <citation type="journal article" date="2023" name="IMA Fungus">
        <title>Comparative genomic study of the Penicillium genus elucidates a diverse pangenome and 15 lateral gene transfer events.</title>
        <authorList>
            <person name="Petersen C."/>
            <person name="Sorensen T."/>
            <person name="Nielsen M.R."/>
            <person name="Sondergaard T.E."/>
            <person name="Sorensen J.L."/>
            <person name="Fitzpatrick D.A."/>
            <person name="Frisvad J.C."/>
            <person name="Nielsen K.L."/>
        </authorList>
    </citation>
    <scope>NUCLEOTIDE SEQUENCE</scope>
    <source>
        <strain evidence="3">IBT 19713</strain>
    </source>
</reference>
<dbReference type="PANTHER" id="PTHR23355">
    <property type="entry name" value="RIBONUCLEASE"/>
    <property type="match status" value="1"/>
</dbReference>
<feature type="region of interest" description="Disordered" evidence="1">
    <location>
        <begin position="99"/>
        <end position="118"/>
    </location>
</feature>
<dbReference type="SMART" id="SM00955">
    <property type="entry name" value="RNB"/>
    <property type="match status" value="1"/>
</dbReference>
<dbReference type="GO" id="GO:0003723">
    <property type="term" value="F:RNA binding"/>
    <property type="evidence" value="ECO:0007669"/>
    <property type="project" value="InterPro"/>
</dbReference>
<dbReference type="GO" id="GO:0006402">
    <property type="term" value="P:mRNA catabolic process"/>
    <property type="evidence" value="ECO:0007669"/>
    <property type="project" value="TreeGrafter"/>
</dbReference>
<proteinExistence type="predicted"/>
<dbReference type="Pfam" id="PF23214">
    <property type="entry name" value="SH3_CYT4"/>
    <property type="match status" value="1"/>
</dbReference>
<feature type="domain" description="RNB" evidence="2">
    <location>
        <begin position="537"/>
        <end position="886"/>
    </location>
</feature>
<feature type="region of interest" description="Disordered" evidence="1">
    <location>
        <begin position="895"/>
        <end position="928"/>
    </location>
</feature>
<dbReference type="GeneID" id="83202799"/>
<evidence type="ECO:0000313" key="4">
    <source>
        <dbReference type="Proteomes" id="UP001150941"/>
    </source>
</evidence>
<name>A0A9W9TKX2_9EURO</name>